<dbReference type="AlphaFoldDB" id="A0A849CKP1"/>
<protein>
    <submittedName>
        <fullName evidence="2">Uncharacterized protein</fullName>
    </submittedName>
</protein>
<dbReference type="Proteomes" id="UP000540079">
    <property type="component" value="Unassembled WGS sequence"/>
</dbReference>
<name>A0A849CKP1_PASMD</name>
<reference evidence="2 3" key="1">
    <citation type="journal article" date="2018" name="Front. Microbiol.">
        <title>Genetic and Phylogenetic Characteristics of Pasteurella multocida Isolates From Different Host Species.</title>
        <authorList>
            <person name="Peng Z."/>
            <person name="Liang W."/>
            <person name="Wang F."/>
            <person name="Xu Z."/>
            <person name="Xie Z."/>
            <person name="Lian Z."/>
            <person name="Hua L."/>
            <person name="Zhou R."/>
            <person name="Chen H."/>
            <person name="Wu B."/>
        </authorList>
    </citation>
    <scope>NUCLEOTIDE SEQUENCE [LARGE SCALE GENOMIC DNA]</scope>
    <source>
        <strain evidence="2 3">HNA06</strain>
    </source>
</reference>
<evidence type="ECO:0000313" key="2">
    <source>
        <dbReference type="EMBL" id="NNI79049.1"/>
    </source>
</evidence>
<keyword evidence="1" id="KW-0812">Transmembrane</keyword>
<proteinExistence type="predicted"/>
<feature type="transmembrane region" description="Helical" evidence="1">
    <location>
        <begin position="6"/>
        <end position="25"/>
    </location>
</feature>
<gene>
    <name evidence="2" type="ORF">C2800_06405</name>
</gene>
<keyword evidence="1" id="KW-0472">Membrane</keyword>
<sequence length="70" mass="8124">MWSFSVTSFVRYVISIFVKAPYYSVGIRMRNRFQSILKGMIVPLSIVQKYTFFATLVGTFDTKNKIMNNA</sequence>
<organism evidence="2 3">
    <name type="scientific">Pasteurella multocida</name>
    <dbReference type="NCBI Taxonomy" id="747"/>
    <lineage>
        <taxon>Bacteria</taxon>
        <taxon>Pseudomonadati</taxon>
        <taxon>Pseudomonadota</taxon>
        <taxon>Gammaproteobacteria</taxon>
        <taxon>Pasteurellales</taxon>
        <taxon>Pasteurellaceae</taxon>
        <taxon>Pasteurella</taxon>
    </lineage>
</organism>
<evidence type="ECO:0000313" key="3">
    <source>
        <dbReference type="Proteomes" id="UP000540079"/>
    </source>
</evidence>
<dbReference type="EMBL" id="PPVL01000005">
    <property type="protein sequence ID" value="NNI79049.1"/>
    <property type="molecule type" value="Genomic_DNA"/>
</dbReference>
<evidence type="ECO:0000256" key="1">
    <source>
        <dbReference type="SAM" id="Phobius"/>
    </source>
</evidence>
<accession>A0A849CKP1</accession>
<keyword evidence="1" id="KW-1133">Transmembrane helix</keyword>
<comment type="caution">
    <text evidence="2">The sequence shown here is derived from an EMBL/GenBank/DDBJ whole genome shotgun (WGS) entry which is preliminary data.</text>
</comment>